<keyword evidence="5" id="KW-0566">Pantothenate biosynthesis</keyword>
<dbReference type="STRING" id="585529.HMPREF0291_10870"/>
<dbReference type="GO" id="GO:0005524">
    <property type="term" value="F:ATP binding"/>
    <property type="evidence" value="ECO:0007669"/>
    <property type="project" value="UniProtKB-KW"/>
</dbReference>
<accession>D7W9Z5</accession>
<dbReference type="InterPro" id="IPR042176">
    <property type="entry name" value="Pantoate_ligase_C"/>
</dbReference>
<keyword evidence="6" id="KW-0547">Nucleotide-binding</keyword>
<dbReference type="eggNOG" id="COG0414">
    <property type="taxonomic scope" value="Bacteria"/>
</dbReference>
<keyword evidence="4 9" id="KW-0436">Ligase</keyword>
<evidence type="ECO:0000256" key="1">
    <source>
        <dbReference type="ARBA" id="ARBA00004990"/>
    </source>
</evidence>
<dbReference type="GO" id="GO:0015940">
    <property type="term" value="P:pantothenate biosynthetic process"/>
    <property type="evidence" value="ECO:0007669"/>
    <property type="project" value="UniProtKB-UniPathway"/>
</dbReference>
<dbReference type="Proteomes" id="UP000004208">
    <property type="component" value="Unassembled WGS sequence"/>
</dbReference>
<dbReference type="GO" id="GO:0005829">
    <property type="term" value="C:cytosol"/>
    <property type="evidence" value="ECO:0007669"/>
    <property type="project" value="TreeGrafter"/>
</dbReference>
<dbReference type="SUPFAM" id="SSF52374">
    <property type="entry name" value="Nucleotidylyl transferase"/>
    <property type="match status" value="1"/>
</dbReference>
<dbReference type="GO" id="GO:0004592">
    <property type="term" value="F:pantoate-beta-alanine ligase activity"/>
    <property type="evidence" value="ECO:0007669"/>
    <property type="project" value="UniProtKB-EC"/>
</dbReference>
<evidence type="ECO:0000256" key="5">
    <source>
        <dbReference type="ARBA" id="ARBA00022655"/>
    </source>
</evidence>
<keyword evidence="10" id="KW-1185">Reference proteome</keyword>
<keyword evidence="7" id="KW-0067">ATP-binding</keyword>
<dbReference type="EMBL" id="ACLJ02000001">
    <property type="protein sequence ID" value="EFK55612.1"/>
    <property type="molecule type" value="Genomic_DNA"/>
</dbReference>
<name>D7W9Z5_9CORY</name>
<dbReference type="OrthoDB" id="9773087at2"/>
<dbReference type="HOGENOM" id="CLU_047148_0_1_11"/>
<evidence type="ECO:0000313" key="9">
    <source>
        <dbReference type="EMBL" id="EFK55612.1"/>
    </source>
</evidence>
<comment type="catalytic activity">
    <reaction evidence="8">
        <text>(R)-pantoate + beta-alanine + ATP = (R)-pantothenate + AMP + diphosphate + H(+)</text>
        <dbReference type="Rhea" id="RHEA:10912"/>
        <dbReference type="ChEBI" id="CHEBI:15378"/>
        <dbReference type="ChEBI" id="CHEBI:15980"/>
        <dbReference type="ChEBI" id="CHEBI:29032"/>
        <dbReference type="ChEBI" id="CHEBI:30616"/>
        <dbReference type="ChEBI" id="CHEBI:33019"/>
        <dbReference type="ChEBI" id="CHEBI:57966"/>
        <dbReference type="ChEBI" id="CHEBI:456215"/>
        <dbReference type="EC" id="6.3.2.1"/>
    </reaction>
</comment>
<evidence type="ECO:0000256" key="6">
    <source>
        <dbReference type="ARBA" id="ARBA00022741"/>
    </source>
</evidence>
<evidence type="ECO:0000256" key="8">
    <source>
        <dbReference type="ARBA" id="ARBA00048258"/>
    </source>
</evidence>
<dbReference type="InterPro" id="IPR003721">
    <property type="entry name" value="Pantoate_ligase"/>
</dbReference>
<dbReference type="UniPathway" id="UPA00028">
    <property type="reaction ID" value="UER00005"/>
</dbReference>
<evidence type="ECO:0000256" key="4">
    <source>
        <dbReference type="ARBA" id="ARBA00022598"/>
    </source>
</evidence>
<evidence type="ECO:0000256" key="7">
    <source>
        <dbReference type="ARBA" id="ARBA00022840"/>
    </source>
</evidence>
<evidence type="ECO:0000256" key="2">
    <source>
        <dbReference type="ARBA" id="ARBA00009256"/>
    </source>
</evidence>
<dbReference type="Gene3D" id="3.40.50.620">
    <property type="entry name" value="HUPs"/>
    <property type="match status" value="2"/>
</dbReference>
<comment type="caution">
    <text evidence="9">The sequence shown here is derived from an EMBL/GenBank/DDBJ whole genome shotgun (WGS) entry which is preliminary data.</text>
</comment>
<dbReference type="PANTHER" id="PTHR21299">
    <property type="entry name" value="CYTIDYLATE KINASE/PANTOATE-BETA-ALANINE LIGASE"/>
    <property type="match status" value="1"/>
</dbReference>
<comment type="similarity">
    <text evidence="2">Belongs to the pantothenate synthetase family.</text>
</comment>
<sequence length="263" mass="27107">MTFTPGTATVVTDPAQLATYGRAFRKTGKRVTLVPLGEGIHAGHISMIRAAKSLLGSMVMVTYSGADVPADFAREGVDVVFHGSFDPAVRITPQLDHLEDPGAIAGAVTRTVAAINATHATDVVVGEKDFEELVALQHAVTALRMEVQLHSLPTVRASGGIAMSLRNEHVAPESQDAALAIGAALTAGAHVAEDGPERILQTVSGVLEAGGVTPEYVELRSLAFGPAPSVGDARLLVAATVGGVRLIDNVGVPVGVGFRNLDA</sequence>
<dbReference type="Gene3D" id="3.30.1300.10">
    <property type="entry name" value="Pantoate-beta-alanine ligase, C-terminal domain"/>
    <property type="match status" value="1"/>
</dbReference>
<reference evidence="9" key="1">
    <citation type="submission" date="2010-06" db="EMBL/GenBank/DDBJ databases">
        <authorList>
            <person name="Muzny D."/>
            <person name="Qin X."/>
            <person name="Buhay C."/>
            <person name="Dugan-Rocha S."/>
            <person name="Ding Y."/>
            <person name="Chen G."/>
            <person name="Hawes A."/>
            <person name="Holder M."/>
            <person name="Jhangiani S."/>
            <person name="Johnson A."/>
            <person name="Khan Z."/>
            <person name="Li Z."/>
            <person name="Liu W."/>
            <person name="Liu X."/>
            <person name="Perez L."/>
            <person name="Shen H."/>
            <person name="Wang Q."/>
            <person name="Watt J."/>
            <person name="Xi L."/>
            <person name="Xin Y."/>
            <person name="Zhou J."/>
            <person name="Deng J."/>
            <person name="Jiang H."/>
            <person name="Liu Y."/>
            <person name="Qu J."/>
            <person name="Song X.-Z."/>
            <person name="Zhang L."/>
            <person name="Villasana D."/>
            <person name="Johnson A."/>
            <person name="Liu J."/>
            <person name="Liyanage D."/>
            <person name="Lorensuhewa L."/>
            <person name="Robinson T."/>
            <person name="Song A."/>
            <person name="Song B.-B."/>
            <person name="Dinh H."/>
            <person name="Thornton R."/>
            <person name="Coyle M."/>
            <person name="Francisco L."/>
            <person name="Jackson L."/>
            <person name="Javaid M."/>
            <person name="Korchina V."/>
            <person name="Kovar C."/>
            <person name="Mata R."/>
            <person name="Mathew T."/>
            <person name="Ngo R."/>
            <person name="Nguyen L."/>
            <person name="Nguyen N."/>
            <person name="Okwuonu G."/>
            <person name="Ongeri F."/>
            <person name="Pham C."/>
            <person name="Simmons D."/>
            <person name="Wilczek-Boney K."/>
            <person name="Hale W."/>
            <person name="Jakkamsetti A."/>
            <person name="Pham P."/>
            <person name="Ruth R."/>
            <person name="San Lucas F."/>
            <person name="Warren J."/>
            <person name="Zhang J."/>
            <person name="Zhao Z."/>
            <person name="Zhou C."/>
            <person name="Zhu D."/>
            <person name="Lee S."/>
            <person name="Bess C."/>
            <person name="Blankenburg K."/>
            <person name="Forbes L."/>
            <person name="Fu Q."/>
            <person name="Gubbala S."/>
            <person name="Hirani K."/>
            <person name="Jayaseelan J.C."/>
            <person name="Lara F."/>
            <person name="Munidasa M."/>
            <person name="Palculict T."/>
            <person name="Patil S."/>
            <person name="Pu L.-L."/>
            <person name="Saada N."/>
            <person name="Tang L."/>
            <person name="Weissenberger G."/>
            <person name="Zhu Y."/>
            <person name="Hemphill L."/>
            <person name="Shang Y."/>
            <person name="Youmans B."/>
            <person name="Ayvaz T."/>
            <person name="Ross M."/>
            <person name="Santibanez J."/>
            <person name="Aqrawi P."/>
            <person name="Gross S."/>
            <person name="Joshi V."/>
            <person name="Fowler G."/>
            <person name="Nazareth L."/>
            <person name="Reid J."/>
            <person name="Worley K."/>
            <person name="Petrosino J."/>
            <person name="Highlander S."/>
            <person name="Gibbs R."/>
        </authorList>
    </citation>
    <scope>NUCLEOTIDE SEQUENCE [LARGE SCALE GENOMIC DNA]</scope>
    <source>
        <strain evidence="9">ATCC 33030</strain>
    </source>
</reference>
<dbReference type="EC" id="6.3.2.1" evidence="3"/>
<dbReference type="InterPro" id="IPR014729">
    <property type="entry name" value="Rossmann-like_a/b/a_fold"/>
</dbReference>
<dbReference type="Pfam" id="PF02569">
    <property type="entry name" value="Pantoate_ligase"/>
    <property type="match status" value="1"/>
</dbReference>
<dbReference type="AlphaFoldDB" id="D7W9Z5"/>
<protein>
    <recommendedName>
        <fullName evidence="3">pantoate--beta-alanine ligase (AMP-forming)</fullName>
        <ecNumber evidence="3">6.3.2.1</ecNumber>
    </recommendedName>
</protein>
<comment type="pathway">
    <text evidence="1">Cofactor biosynthesis; (R)-pantothenate biosynthesis; (R)-pantothenate from (R)-pantoate and beta-alanine: step 1/1.</text>
</comment>
<gene>
    <name evidence="9" type="primary">panC</name>
    <name evidence="9" type="ORF">HMPREF0291_10870</name>
</gene>
<dbReference type="PANTHER" id="PTHR21299:SF1">
    <property type="entry name" value="PANTOATE--BETA-ALANINE LIGASE"/>
    <property type="match status" value="1"/>
</dbReference>
<proteinExistence type="inferred from homology"/>
<evidence type="ECO:0000256" key="3">
    <source>
        <dbReference type="ARBA" id="ARBA00012219"/>
    </source>
</evidence>
<evidence type="ECO:0000313" key="10">
    <source>
        <dbReference type="Proteomes" id="UP000004208"/>
    </source>
</evidence>
<dbReference type="RefSeq" id="WP_005288534.1">
    <property type="nucleotide sequence ID" value="NZ_CM000961.1"/>
</dbReference>
<organism evidence="9 10">
    <name type="scientific">Corynebacterium genitalium ATCC 33030</name>
    <dbReference type="NCBI Taxonomy" id="585529"/>
    <lineage>
        <taxon>Bacteria</taxon>
        <taxon>Bacillati</taxon>
        <taxon>Actinomycetota</taxon>
        <taxon>Actinomycetes</taxon>
        <taxon>Mycobacteriales</taxon>
        <taxon>Corynebacteriaceae</taxon>
        <taxon>Corynebacterium</taxon>
    </lineage>
</organism>